<name>A0A7M7T1V3_STRPU</name>
<keyword evidence="3" id="KW-0121">Carboxypeptidase</keyword>
<dbReference type="CTD" id="1362"/>
<evidence type="ECO:0000256" key="2">
    <source>
        <dbReference type="ARBA" id="ARBA00005988"/>
    </source>
</evidence>
<evidence type="ECO:0000313" key="13">
    <source>
        <dbReference type="Proteomes" id="UP000007110"/>
    </source>
</evidence>
<feature type="domain" description="Peptidase M14" evidence="11">
    <location>
        <begin position="459"/>
        <end position="749"/>
    </location>
</feature>
<dbReference type="OrthoDB" id="10249045at2759"/>
<evidence type="ECO:0000256" key="1">
    <source>
        <dbReference type="ARBA" id="ARBA00001947"/>
    </source>
</evidence>
<dbReference type="FunFam" id="2.60.40.1120:FF:000021">
    <property type="entry name" value="Carboxypeptidase Z"/>
    <property type="match status" value="2"/>
</dbReference>
<evidence type="ECO:0000256" key="8">
    <source>
        <dbReference type="ARBA" id="ARBA00023180"/>
    </source>
</evidence>
<evidence type="ECO:0000256" key="4">
    <source>
        <dbReference type="ARBA" id="ARBA00022670"/>
    </source>
</evidence>
<feature type="transmembrane region" description="Helical" evidence="10">
    <location>
        <begin position="1604"/>
        <end position="1629"/>
    </location>
</feature>
<keyword evidence="5" id="KW-0479">Metal-binding</keyword>
<dbReference type="Pfam" id="PF00246">
    <property type="entry name" value="Peptidase_M14"/>
    <property type="match status" value="5"/>
</dbReference>
<feature type="active site" description="Proton donor/acceptor" evidence="9">
    <location>
        <position position="338"/>
    </location>
</feature>
<keyword evidence="4" id="KW-0645">Protease</keyword>
<dbReference type="PROSITE" id="PS00133">
    <property type="entry name" value="CARBOXYPEPT_ZN_2"/>
    <property type="match status" value="2"/>
</dbReference>
<dbReference type="GO" id="GO:0008270">
    <property type="term" value="F:zinc ion binding"/>
    <property type="evidence" value="ECO:0007669"/>
    <property type="project" value="InterPro"/>
</dbReference>
<feature type="domain" description="Peptidase M14" evidence="11">
    <location>
        <begin position="860"/>
        <end position="1140"/>
    </location>
</feature>
<feature type="active site" description="Proton donor/acceptor" evidence="9">
    <location>
        <position position="719"/>
    </location>
</feature>
<evidence type="ECO:0000256" key="10">
    <source>
        <dbReference type="SAM" id="Phobius"/>
    </source>
</evidence>
<feature type="domain" description="Peptidase M14" evidence="11">
    <location>
        <begin position="1224"/>
        <end position="1515"/>
    </location>
</feature>
<dbReference type="GO" id="GO:0004181">
    <property type="term" value="F:metallocarboxypeptidase activity"/>
    <property type="evidence" value="ECO:0000318"/>
    <property type="project" value="GO_Central"/>
</dbReference>
<dbReference type="CDD" id="cd03858">
    <property type="entry name" value="M14_CP_N-E_like"/>
    <property type="match status" value="1"/>
</dbReference>
<dbReference type="FunCoup" id="A0A7M7T1V3">
    <property type="interactions" value="1058"/>
</dbReference>
<dbReference type="RefSeq" id="XP_030847664.1">
    <property type="nucleotide sequence ID" value="XM_030991804.1"/>
</dbReference>
<evidence type="ECO:0000256" key="9">
    <source>
        <dbReference type="PROSITE-ProRule" id="PRU01379"/>
    </source>
</evidence>
<comment type="caution">
    <text evidence="9">Lacks conserved residue(s) required for the propagation of feature annotation.</text>
</comment>
<comment type="similarity">
    <text evidence="2 9">Belongs to the peptidase M14 family.</text>
</comment>
<dbReference type="InterPro" id="IPR057246">
    <property type="entry name" value="CARBOXYPEPT_ZN_1"/>
</dbReference>
<sequence length="1694" mass="188944">MMTYLISTRSKMGNIKLIQCVFLLVLLLQTLAFCSAFSALHPLNRIAELWGKEAARVGPRTRRSAAIDTKYYHSYDDLTHLLRLYSNEYPSITNLSSIGQSVQGKELWVMQITDKPGVVENEEPMFKYVGNMHGNEVIGRQILIYLIEYLLLNYGTDERVTRLVDETNIYIMPTMNPDGFHMAHEGECSGTNGRENAHAVDLNRNFPDQFHTSPADKWKGREKETMLMMKWIESNPFVLSSNLHGGSLVASYPFDDTRNHNPHQIGRYSKSPDDALFKKLARVYSNNHLVMHSNPGCPGYPSESFAGGITNGAQWYDVPGGMQDFNYVNSNCFEITVELSCCKYPPVGQLTQEWENNRPALLAYMEMVHIGVKGSVLDSFDGSGIEGAKISVQGIDHDVVSVHYGNYWRLLLPGTYHITVKADGYFSLSRDVVVTENEVTRVNFRLRSRTTFIEPVPIEHHTQESMIEALTNIADRYPNITHLYSIGNSVQDRQIMAIEISDRPGVHEPGEPGMKYVAGIHGNEVVGGEMLMLFIQFLCENYETSDQVKWLVDNTRIHLVPSMNPDGKAIAFEGDIESTVGRNNYRGVDLNRNFPDRFGRSEGTIQPETKAIMDWTKNHPFVISAGLHGGSLVANYPYDSNRQQVEGYSASPDDAMFKQLALAFANSHGVMYKGFPCPVKYPDEKFEGGITNGALWYLVDGGMQDWNYVNTNAMEVTVEMSCVKFPLTAELPQYWNDNKMSLISFIHEAHRGIQGFVLDKAGKGLSHAHIIVEGIDHNVSTAKFGDFWRPLTPGFYNVTAHAEGYALETQEVIVYPGLASQVNFTLATEGSEGSNEGQLDIPLDEWAVQYDFSIAQNFSGYQTNDNLARVLLEYQGSYPDIIDLSPLGQTRSGTSMWMLEMGTNRKVDSVIDIPRVALIGGLRGEEPVGRELLWRFIHHLGEGYHANDERVVRLLNTTHLTIIPAVDYDGFGLAHEGDCTGSRYEGDLTANSFGPDGELLSQRPELVALQSLFTDHNFTLVLSIESSGMWVRYPYDNPTGDHGTTTEDNNLFFEIANAYASANSILSGGVKCNSHSYGAGVVNGAEWKNIRNTLQDYLYTQKSEFMVTAQISCCKYPGHGELENLWRTNLESLTAFTEKSHQGIIGKIQTADGSPLTSAVIHHGDHTHVLAPDEDGMFRRLLPVGVHGVTASAPGYMPLTKDVHVTMNEVSEVVFLMEKEPGMRYHHFDEMKEMLNNLTALYPRLTHLQSIGESVEGRPLLVLELGNKPGNHQPGRPEVKFIGSIHGNEPVGRELVLSLANYLLMNYGKDDGVTKLLDTTHIHILPSMNPDGSEKTKMLQGTCFGDEGKTNANGINLENDYQMNVLNMSADVQPETRAITDWLKSRPFTLGVSLFGGTVVARYPYNSQKGGDKIVQTSDDKLFQYLAKAYANKHPTMHLGNPQCPGNAEESYQHGIVNGAEWNAQENNIQDFTYDSLGCLDLSVHTCCCLYPKASELQDLWKAHRPALLETIIQAHRGIQGVVTTTAGTPLEGATISISGLHRNHVLTSHQGDFWLLLPDGQYSITVSAEGHSSETLPAVVSGREVMVLKFTLPEESTIMGFPIYLFLGMLALSFALVLLSVVCIARCCRSKTKQGRRTRGFYQLDQGKMFAEEYHDEVALKTFRNGDKKSLLKNMEFHDFSATDSEDDETFKR</sequence>
<dbReference type="InterPro" id="IPR008969">
    <property type="entry name" value="CarboxyPept-like_regulatory"/>
</dbReference>
<evidence type="ECO:0000313" key="12">
    <source>
        <dbReference type="EnsemblMetazoa" id="XP_030847664"/>
    </source>
</evidence>
<dbReference type="PANTHER" id="PTHR11532">
    <property type="entry name" value="PROTEASE M14 CARBOXYPEPTIDASE"/>
    <property type="match status" value="1"/>
</dbReference>
<dbReference type="FunFam" id="3.40.630.10:FF:000020">
    <property type="entry name" value="Carboxypeptidase D"/>
    <property type="match status" value="2"/>
</dbReference>
<dbReference type="GO" id="GO:0016485">
    <property type="term" value="P:protein processing"/>
    <property type="evidence" value="ECO:0000318"/>
    <property type="project" value="GO_Central"/>
</dbReference>
<keyword evidence="10" id="KW-1133">Transmembrane helix</keyword>
<reference evidence="13" key="1">
    <citation type="submission" date="2015-02" db="EMBL/GenBank/DDBJ databases">
        <title>Genome sequencing for Strongylocentrotus purpuratus.</title>
        <authorList>
            <person name="Murali S."/>
            <person name="Liu Y."/>
            <person name="Vee V."/>
            <person name="English A."/>
            <person name="Wang M."/>
            <person name="Skinner E."/>
            <person name="Han Y."/>
            <person name="Muzny D.M."/>
            <person name="Worley K.C."/>
            <person name="Gibbs R.A."/>
        </authorList>
    </citation>
    <scope>NUCLEOTIDE SEQUENCE</scope>
</reference>
<dbReference type="KEGG" id="spu:593440"/>
<dbReference type="GeneID" id="593440"/>
<dbReference type="PRINTS" id="PR00765">
    <property type="entry name" value="CRBOXYPTASEA"/>
</dbReference>
<dbReference type="SUPFAM" id="SSF49464">
    <property type="entry name" value="Carboxypeptidase regulatory domain-like"/>
    <property type="match status" value="4"/>
</dbReference>
<dbReference type="Proteomes" id="UP000007110">
    <property type="component" value="Unassembled WGS sequence"/>
</dbReference>
<dbReference type="PROSITE" id="PS00132">
    <property type="entry name" value="CARBOXYPEPT_ZN_1"/>
    <property type="match status" value="3"/>
</dbReference>
<evidence type="ECO:0000256" key="6">
    <source>
        <dbReference type="ARBA" id="ARBA00022801"/>
    </source>
</evidence>
<accession>A0A7M7T1V3</accession>
<dbReference type="InterPro" id="IPR050753">
    <property type="entry name" value="Peptidase_M14_domain"/>
</dbReference>
<keyword evidence="10" id="KW-0472">Membrane</keyword>
<dbReference type="FunFam" id="3.40.630.10:FF:000026">
    <property type="entry name" value="Carboxypeptidase D"/>
    <property type="match status" value="1"/>
</dbReference>
<feature type="domain" description="Peptidase M14" evidence="11">
    <location>
        <begin position="71"/>
        <end position="368"/>
    </location>
</feature>
<protein>
    <recommendedName>
        <fullName evidence="11">Peptidase M14 domain-containing protein</fullName>
    </recommendedName>
</protein>
<dbReference type="InterPro" id="IPR057247">
    <property type="entry name" value="CARBOXYPEPT_ZN_2"/>
</dbReference>
<dbReference type="PANTHER" id="PTHR11532:SF73">
    <property type="entry name" value="CARBOXYPEPTIDASE D"/>
    <property type="match status" value="1"/>
</dbReference>
<dbReference type="OMA" id="CCKYPPG"/>
<reference evidence="12" key="2">
    <citation type="submission" date="2021-01" db="UniProtKB">
        <authorList>
            <consortium name="EnsemblMetazoa"/>
        </authorList>
    </citation>
    <scope>IDENTIFICATION</scope>
</reference>
<dbReference type="SUPFAM" id="SSF53187">
    <property type="entry name" value="Zn-dependent exopeptidases"/>
    <property type="match status" value="4"/>
</dbReference>
<dbReference type="CDD" id="cd03868">
    <property type="entry name" value="M14_CPD_I"/>
    <property type="match status" value="1"/>
</dbReference>
<dbReference type="CDD" id="cd11308">
    <property type="entry name" value="Peptidase_M14NE-CP-C_like"/>
    <property type="match status" value="4"/>
</dbReference>
<keyword evidence="13" id="KW-1185">Reference proteome</keyword>
<dbReference type="InParanoid" id="A0A7M7T1V3"/>
<dbReference type="Pfam" id="PF13620">
    <property type="entry name" value="CarboxypepD_reg"/>
    <property type="match status" value="3"/>
</dbReference>
<dbReference type="InterPro" id="IPR000834">
    <property type="entry name" value="Peptidase_M14"/>
</dbReference>
<keyword evidence="6" id="KW-0378">Hydrolase</keyword>
<evidence type="ECO:0000256" key="7">
    <source>
        <dbReference type="ARBA" id="ARBA00022833"/>
    </source>
</evidence>
<organism evidence="12 13">
    <name type="scientific">Strongylocentrotus purpuratus</name>
    <name type="common">Purple sea urchin</name>
    <dbReference type="NCBI Taxonomy" id="7668"/>
    <lineage>
        <taxon>Eukaryota</taxon>
        <taxon>Metazoa</taxon>
        <taxon>Echinodermata</taxon>
        <taxon>Eleutherozoa</taxon>
        <taxon>Echinozoa</taxon>
        <taxon>Echinoidea</taxon>
        <taxon>Euechinoidea</taxon>
        <taxon>Echinacea</taxon>
        <taxon>Camarodonta</taxon>
        <taxon>Echinidea</taxon>
        <taxon>Strongylocentrotidae</taxon>
        <taxon>Strongylocentrotus</taxon>
    </lineage>
</organism>
<dbReference type="PROSITE" id="PS52035">
    <property type="entry name" value="PEPTIDASE_M14"/>
    <property type="match status" value="4"/>
</dbReference>
<dbReference type="GO" id="GO:0005615">
    <property type="term" value="C:extracellular space"/>
    <property type="evidence" value="ECO:0000318"/>
    <property type="project" value="GO_Central"/>
</dbReference>
<evidence type="ECO:0000259" key="11">
    <source>
        <dbReference type="PROSITE" id="PS52035"/>
    </source>
</evidence>
<keyword evidence="8" id="KW-0325">Glycoprotein</keyword>
<dbReference type="Gene3D" id="2.60.40.1120">
    <property type="entry name" value="Carboxypeptidase-like, regulatory domain"/>
    <property type="match status" value="4"/>
</dbReference>
<proteinExistence type="inferred from homology"/>
<keyword evidence="7" id="KW-0862">Zinc</keyword>
<dbReference type="SMART" id="SM00631">
    <property type="entry name" value="Zn_pept"/>
    <property type="match status" value="3"/>
</dbReference>
<dbReference type="GO" id="GO:0006518">
    <property type="term" value="P:peptide metabolic process"/>
    <property type="evidence" value="ECO:0000318"/>
    <property type="project" value="GO_Central"/>
</dbReference>
<dbReference type="Gene3D" id="3.40.630.10">
    <property type="entry name" value="Zn peptidases"/>
    <property type="match status" value="4"/>
</dbReference>
<dbReference type="EnsemblMetazoa" id="XM_030991804">
    <property type="protein sequence ID" value="XP_030847664"/>
    <property type="gene ID" value="LOC593440"/>
</dbReference>
<evidence type="ECO:0000256" key="3">
    <source>
        <dbReference type="ARBA" id="ARBA00022645"/>
    </source>
</evidence>
<comment type="cofactor">
    <cofactor evidence="1">
        <name>Zn(2+)</name>
        <dbReference type="ChEBI" id="CHEBI:29105"/>
    </cofactor>
</comment>
<keyword evidence="10" id="KW-0812">Transmembrane</keyword>
<evidence type="ECO:0000256" key="5">
    <source>
        <dbReference type="ARBA" id="ARBA00022723"/>
    </source>
</evidence>